<evidence type="ECO:0000256" key="2">
    <source>
        <dbReference type="ARBA" id="ARBA00022692"/>
    </source>
</evidence>
<dbReference type="PRINTS" id="PR00237">
    <property type="entry name" value="GPCRRHODOPSN"/>
</dbReference>
<feature type="transmembrane region" description="Helical" evidence="5">
    <location>
        <begin position="351"/>
        <end position="371"/>
    </location>
</feature>
<reference evidence="7" key="1">
    <citation type="journal article" date="2023" name="Mol. Biol. Evol.">
        <title>Third-Generation Sequencing Reveals the Adaptive Role of the Epigenome in Three Deep-Sea Polychaetes.</title>
        <authorList>
            <person name="Perez M."/>
            <person name="Aroh O."/>
            <person name="Sun Y."/>
            <person name="Lan Y."/>
            <person name="Juniper S.K."/>
            <person name="Young C.R."/>
            <person name="Angers B."/>
            <person name="Qian P.Y."/>
        </authorList>
    </citation>
    <scope>NUCLEOTIDE SEQUENCE</scope>
    <source>
        <strain evidence="7">R07B-5</strain>
    </source>
</reference>
<dbReference type="Proteomes" id="UP001209878">
    <property type="component" value="Unassembled WGS sequence"/>
</dbReference>
<dbReference type="AlphaFoldDB" id="A0AAD9P1T4"/>
<dbReference type="SUPFAM" id="SSF81321">
    <property type="entry name" value="Family A G protein-coupled receptor-like"/>
    <property type="match status" value="1"/>
</dbReference>
<dbReference type="InterPro" id="IPR019424">
    <property type="entry name" value="7TM_GPCR_Srsx"/>
</dbReference>
<feature type="domain" description="G-protein coupled receptors family 1 profile" evidence="6">
    <location>
        <begin position="125"/>
        <end position="368"/>
    </location>
</feature>
<dbReference type="Gene3D" id="1.20.1070.10">
    <property type="entry name" value="Rhodopsin 7-helix transmembrane proteins"/>
    <property type="match status" value="2"/>
</dbReference>
<evidence type="ECO:0000259" key="6">
    <source>
        <dbReference type="PROSITE" id="PS50262"/>
    </source>
</evidence>
<dbReference type="InterPro" id="IPR017452">
    <property type="entry name" value="GPCR_Rhodpsn_7TM"/>
</dbReference>
<dbReference type="Pfam" id="PF10320">
    <property type="entry name" value="7TM_GPCR_Srsx"/>
    <property type="match status" value="1"/>
</dbReference>
<dbReference type="CDD" id="cd00637">
    <property type="entry name" value="7tm_classA_rhodopsin-like"/>
    <property type="match status" value="1"/>
</dbReference>
<dbReference type="GO" id="GO:0004930">
    <property type="term" value="F:G protein-coupled receptor activity"/>
    <property type="evidence" value="ECO:0007669"/>
    <property type="project" value="InterPro"/>
</dbReference>
<feature type="transmembrane region" description="Helical" evidence="5">
    <location>
        <begin position="191"/>
        <end position="213"/>
    </location>
</feature>
<accession>A0AAD9P1T4</accession>
<evidence type="ECO:0000256" key="5">
    <source>
        <dbReference type="SAM" id="Phobius"/>
    </source>
</evidence>
<gene>
    <name evidence="7" type="ORF">NP493_201g02032</name>
</gene>
<keyword evidence="3 5" id="KW-1133">Transmembrane helix</keyword>
<comment type="subcellular location">
    <subcellularLocation>
        <location evidence="1">Membrane</location>
    </subcellularLocation>
</comment>
<keyword evidence="8" id="KW-1185">Reference proteome</keyword>
<protein>
    <recommendedName>
        <fullName evidence="6">G-protein coupled receptors family 1 profile domain-containing protein</fullName>
    </recommendedName>
</protein>
<feature type="transmembrane region" description="Helical" evidence="5">
    <location>
        <begin position="257"/>
        <end position="281"/>
    </location>
</feature>
<dbReference type="PROSITE" id="PS50262">
    <property type="entry name" value="G_PROTEIN_RECEP_F1_2"/>
    <property type="match status" value="1"/>
</dbReference>
<evidence type="ECO:0000313" key="7">
    <source>
        <dbReference type="EMBL" id="KAK2186405.1"/>
    </source>
</evidence>
<feature type="transmembrane region" description="Helical" evidence="5">
    <location>
        <begin position="110"/>
        <end position="131"/>
    </location>
</feature>
<organism evidence="7 8">
    <name type="scientific">Ridgeia piscesae</name>
    <name type="common">Tubeworm</name>
    <dbReference type="NCBI Taxonomy" id="27915"/>
    <lineage>
        <taxon>Eukaryota</taxon>
        <taxon>Metazoa</taxon>
        <taxon>Spiralia</taxon>
        <taxon>Lophotrochozoa</taxon>
        <taxon>Annelida</taxon>
        <taxon>Polychaeta</taxon>
        <taxon>Sedentaria</taxon>
        <taxon>Canalipalpata</taxon>
        <taxon>Sabellida</taxon>
        <taxon>Siboglinidae</taxon>
        <taxon>Ridgeia</taxon>
    </lineage>
</organism>
<dbReference type="InterPro" id="IPR000276">
    <property type="entry name" value="GPCR_Rhodpsn"/>
</dbReference>
<name>A0AAD9P1T4_RIDPI</name>
<evidence type="ECO:0000313" key="8">
    <source>
        <dbReference type="Proteomes" id="UP001209878"/>
    </source>
</evidence>
<comment type="caution">
    <text evidence="7">The sequence shown here is derived from an EMBL/GenBank/DDBJ whole genome shotgun (WGS) entry which is preliminary data.</text>
</comment>
<dbReference type="GO" id="GO:0016020">
    <property type="term" value="C:membrane"/>
    <property type="evidence" value="ECO:0007669"/>
    <property type="project" value="UniProtKB-SubCell"/>
</dbReference>
<proteinExistence type="predicted"/>
<evidence type="ECO:0000256" key="3">
    <source>
        <dbReference type="ARBA" id="ARBA00022989"/>
    </source>
</evidence>
<sequence>MHGDMTTRDNQSGTTKQKVELLDVARTEVTSDGVTNEVNIQPTMESKRFGVRATGWIVAVEGTGEFASRCGLGDDSSCAPDITVSSPSGQEYVTYAESNSSTGTPLWRRIMNAGLLGMAGTGVVANTLTFVTLTINGRAFSRLTAILLRHQALIDAAVCALASGVFMQTSVWHVGQYAIDYAVCFVWHSQYIYWAMVLLSVWNLVFIAVDRLIAVCFPIKYKSLSPCARRPPFDSLPSSTANATSASHCPLDLAKAFYYWFSVYWLFVAYIVPMVSFLLLYGRTVLQLRRQRFAVASATHSQTLTKSTIRVTKCAITVTVIFAATISYDSIYFCLGNVGATSYELGKPVQLVGILMTVCNSLANPFMYAIFMPTFRRSLRRTICRRGNAVHDEGTTVTVGSTV</sequence>
<feature type="transmembrane region" description="Helical" evidence="5">
    <location>
        <begin position="152"/>
        <end position="171"/>
    </location>
</feature>
<evidence type="ECO:0000256" key="4">
    <source>
        <dbReference type="ARBA" id="ARBA00023136"/>
    </source>
</evidence>
<keyword evidence="2 5" id="KW-0812">Transmembrane</keyword>
<keyword evidence="4 5" id="KW-0472">Membrane</keyword>
<evidence type="ECO:0000256" key="1">
    <source>
        <dbReference type="ARBA" id="ARBA00004370"/>
    </source>
</evidence>
<dbReference type="PANTHER" id="PTHR45698">
    <property type="entry name" value="TRACE AMINE-ASSOCIATED RECEPTOR 19N-RELATED"/>
    <property type="match status" value="1"/>
</dbReference>
<dbReference type="EMBL" id="JAODUO010000201">
    <property type="protein sequence ID" value="KAK2186405.1"/>
    <property type="molecule type" value="Genomic_DNA"/>
</dbReference>
<dbReference type="PANTHER" id="PTHR45698:SF1">
    <property type="entry name" value="TRACE AMINE-ASSOCIATED RECEPTOR 13C-LIKE"/>
    <property type="match status" value="1"/>
</dbReference>